<proteinExistence type="predicted"/>
<dbReference type="InterPro" id="IPR050570">
    <property type="entry name" value="Cell_wall_metabolism_enzyme"/>
</dbReference>
<dbReference type="EMBL" id="UINC01026881">
    <property type="protein sequence ID" value="SVB05132.1"/>
    <property type="molecule type" value="Genomic_DNA"/>
</dbReference>
<sequence length="397" mass="45354">MGIDIKTNGKEGYEVYAIEDGFISRMVTNYTGYGKALYMKIKSEKTAVYCHLSKFSSELEKELIYRQSKDNAYHVNTYFDSTNFPFKKGDIIGYTGNTGASFGPHLHFELRSPKGNTLNPLRQGIFISDTIPPVLKGLTVFPLTQETLINGFPLPMEFSMIRNRNNLYSISDTIHCTRGRVGIAVSVEDKIQQNSNIYQFYKAEMFVDDSLVFDFTYDSISFFQTAQMKLIENREFGKAEGLSYHKLFLKENSLFLPNNELSGQILLSPGVHILHLSITDASGNVSIVNGKIFCELFNSKTQQKPRFWLRRKSWQTKSFFDSDLQILNSENGVFIEFQNSGNLSAIYGGLLMNNKKPFNFGFFHTPPQTYYSPLIPFQEFKNINSISVLTKEKPIEF</sequence>
<evidence type="ECO:0000313" key="3">
    <source>
        <dbReference type="EMBL" id="SVB05132.1"/>
    </source>
</evidence>
<protein>
    <recommendedName>
        <fullName evidence="2">M23ase beta-sheet core domain-containing protein</fullName>
    </recommendedName>
</protein>
<feature type="domain" description="M23ase beta-sheet core" evidence="2">
    <location>
        <begin position="87"/>
        <end position="120"/>
    </location>
</feature>
<keyword evidence="1" id="KW-0732">Signal</keyword>
<dbReference type="CDD" id="cd12797">
    <property type="entry name" value="M23_peptidase"/>
    <property type="match status" value="1"/>
</dbReference>
<dbReference type="PANTHER" id="PTHR21666">
    <property type="entry name" value="PEPTIDASE-RELATED"/>
    <property type="match status" value="1"/>
</dbReference>
<dbReference type="Pfam" id="PF01551">
    <property type="entry name" value="Peptidase_M23"/>
    <property type="match status" value="1"/>
</dbReference>
<dbReference type="AlphaFoldDB" id="A0A382AVN2"/>
<gene>
    <name evidence="3" type="ORF">METZ01_LOCUS157986</name>
</gene>
<name>A0A382AVN2_9ZZZZ</name>
<dbReference type="GO" id="GO:0004222">
    <property type="term" value="F:metalloendopeptidase activity"/>
    <property type="evidence" value="ECO:0007669"/>
    <property type="project" value="TreeGrafter"/>
</dbReference>
<dbReference type="Gene3D" id="2.70.70.10">
    <property type="entry name" value="Glucose Permease (Domain IIA)"/>
    <property type="match status" value="1"/>
</dbReference>
<feature type="non-terminal residue" evidence="3">
    <location>
        <position position="397"/>
    </location>
</feature>
<evidence type="ECO:0000256" key="1">
    <source>
        <dbReference type="ARBA" id="ARBA00022729"/>
    </source>
</evidence>
<dbReference type="SUPFAM" id="SSF51261">
    <property type="entry name" value="Duplicated hybrid motif"/>
    <property type="match status" value="2"/>
</dbReference>
<accession>A0A382AVN2</accession>
<dbReference type="InterPro" id="IPR016047">
    <property type="entry name" value="M23ase_b-sheet_dom"/>
</dbReference>
<evidence type="ECO:0000259" key="2">
    <source>
        <dbReference type="Pfam" id="PF01551"/>
    </source>
</evidence>
<dbReference type="InterPro" id="IPR011055">
    <property type="entry name" value="Dup_hybrid_motif"/>
</dbReference>
<organism evidence="3">
    <name type="scientific">marine metagenome</name>
    <dbReference type="NCBI Taxonomy" id="408172"/>
    <lineage>
        <taxon>unclassified sequences</taxon>
        <taxon>metagenomes</taxon>
        <taxon>ecological metagenomes</taxon>
    </lineage>
</organism>
<dbReference type="PANTHER" id="PTHR21666:SF289">
    <property type="entry name" value="L-ALA--D-GLU ENDOPEPTIDASE"/>
    <property type="match status" value="1"/>
</dbReference>
<reference evidence="3" key="1">
    <citation type="submission" date="2018-05" db="EMBL/GenBank/DDBJ databases">
        <authorList>
            <person name="Lanie J.A."/>
            <person name="Ng W.-L."/>
            <person name="Kazmierczak K.M."/>
            <person name="Andrzejewski T.M."/>
            <person name="Davidsen T.M."/>
            <person name="Wayne K.J."/>
            <person name="Tettelin H."/>
            <person name="Glass J.I."/>
            <person name="Rusch D."/>
            <person name="Podicherti R."/>
            <person name="Tsui H.-C.T."/>
            <person name="Winkler M.E."/>
        </authorList>
    </citation>
    <scope>NUCLEOTIDE SEQUENCE</scope>
</reference>